<reference evidence="1 2" key="1">
    <citation type="submission" date="2016-10" db="EMBL/GenBank/DDBJ databases">
        <authorList>
            <person name="Varghese N."/>
            <person name="Submissions S."/>
        </authorList>
    </citation>
    <scope>NUCLEOTIDE SEQUENCE [LARGE SCALE GENOMIC DNA]</scope>
    <source>
        <strain evidence="1 2">DSM 16392</strain>
    </source>
</reference>
<keyword evidence="2" id="KW-1185">Reference proteome</keyword>
<evidence type="ECO:0000313" key="1">
    <source>
        <dbReference type="EMBL" id="SFK16872.1"/>
    </source>
</evidence>
<dbReference type="RefSeq" id="WP_093517821.1">
    <property type="nucleotide sequence ID" value="NZ_FOSK01000002.1"/>
</dbReference>
<dbReference type="InterPro" id="IPR058702">
    <property type="entry name" value="MafI2-like"/>
</dbReference>
<evidence type="ECO:0000313" key="2">
    <source>
        <dbReference type="Proteomes" id="UP000199598"/>
    </source>
</evidence>
<protein>
    <submittedName>
        <fullName evidence="1">Uncharacterized protein</fullName>
    </submittedName>
</protein>
<proteinExistence type="predicted"/>
<dbReference type="EMBL" id="FOSK01000002">
    <property type="protein sequence ID" value="SFK16872.1"/>
    <property type="molecule type" value="Genomic_DNA"/>
</dbReference>
<dbReference type="Pfam" id="PF26541">
    <property type="entry name" value="MafI2"/>
    <property type="match status" value="1"/>
</dbReference>
<accession>A0A1I3XBD6</accession>
<comment type="caution">
    <text evidence="1">The sequence shown here is derived from an EMBL/GenBank/DDBJ whole genome shotgun (WGS) entry which is preliminary data.</text>
</comment>
<dbReference type="Proteomes" id="UP000199598">
    <property type="component" value="Unassembled WGS sequence"/>
</dbReference>
<sequence length="110" mass="12821">MKPSLSDWAWLTHCVCQAMLGNISTNLLHVQLHYIPSGPWVLRFYVLNEHEFQEDAEDIIEEMGVQIDSASNFLAPQSNKKVIGEIISNMPEKYERQSEVVRWIFSRKKE</sequence>
<gene>
    <name evidence="1" type="ORF">SAMN04488518_102490</name>
</gene>
<name>A0A1I3XBD6_9HYPH</name>
<organism evidence="1 2">
    <name type="scientific">Pseudovibrio ascidiaceicola</name>
    <dbReference type="NCBI Taxonomy" id="285279"/>
    <lineage>
        <taxon>Bacteria</taxon>
        <taxon>Pseudomonadati</taxon>
        <taxon>Pseudomonadota</taxon>
        <taxon>Alphaproteobacteria</taxon>
        <taxon>Hyphomicrobiales</taxon>
        <taxon>Stappiaceae</taxon>
        <taxon>Pseudovibrio</taxon>
    </lineage>
</organism>